<sequence>MTNKVTEIRAGMTCSGCSGAITRILSKLDGVLSVDCDIEKNQVLVHHTDAVTGDQLVEKLKNWASASGRELALVGTQDA</sequence>
<keyword evidence="5" id="KW-0406">Ion transport</keyword>
<keyword evidence="2" id="KW-0479">Metal-binding</keyword>
<keyword evidence="4" id="KW-0186">Copper</keyword>
<dbReference type="GO" id="GO:0006825">
    <property type="term" value="P:copper ion transport"/>
    <property type="evidence" value="ECO:0007669"/>
    <property type="project" value="UniProtKB-KW"/>
</dbReference>
<evidence type="ECO:0000256" key="6">
    <source>
        <dbReference type="ARBA" id="ARBA00023186"/>
    </source>
</evidence>
<evidence type="ECO:0000313" key="9">
    <source>
        <dbReference type="EMBL" id="KAF4664688.1"/>
    </source>
</evidence>
<accession>A0A7J6LZG1</accession>
<gene>
    <name evidence="9" type="ORF">FOZ61_000610</name>
</gene>
<organism evidence="9 10">
    <name type="scientific">Perkinsus olseni</name>
    <name type="common">Perkinsus atlanticus</name>
    <dbReference type="NCBI Taxonomy" id="32597"/>
    <lineage>
        <taxon>Eukaryota</taxon>
        <taxon>Sar</taxon>
        <taxon>Alveolata</taxon>
        <taxon>Perkinsozoa</taxon>
        <taxon>Perkinsea</taxon>
        <taxon>Perkinsida</taxon>
        <taxon>Perkinsidae</taxon>
        <taxon>Perkinsus</taxon>
    </lineage>
</organism>
<keyword evidence="3" id="KW-0187">Copper transport</keyword>
<dbReference type="GO" id="GO:0016531">
    <property type="term" value="F:copper chaperone activity"/>
    <property type="evidence" value="ECO:0007669"/>
    <property type="project" value="TreeGrafter"/>
</dbReference>
<evidence type="ECO:0000256" key="2">
    <source>
        <dbReference type="ARBA" id="ARBA00022723"/>
    </source>
</evidence>
<keyword evidence="1" id="KW-0813">Transport</keyword>
<dbReference type="Proteomes" id="UP000570595">
    <property type="component" value="Unassembled WGS sequence"/>
</dbReference>
<dbReference type="CDD" id="cd00371">
    <property type="entry name" value="HMA"/>
    <property type="match status" value="1"/>
</dbReference>
<dbReference type="Gene3D" id="3.30.70.100">
    <property type="match status" value="1"/>
</dbReference>
<name>A0A7J6LZG1_PEROL</name>
<dbReference type="PROSITE" id="PS50846">
    <property type="entry name" value="HMA_2"/>
    <property type="match status" value="1"/>
</dbReference>
<dbReference type="EMBL" id="JABAHT010000111">
    <property type="protein sequence ID" value="KAF4664688.1"/>
    <property type="molecule type" value="Genomic_DNA"/>
</dbReference>
<keyword evidence="6" id="KW-0143">Chaperone</keyword>
<comment type="caution">
    <text evidence="9">The sequence shown here is derived from an EMBL/GenBank/DDBJ whole genome shotgun (WGS) entry which is preliminary data.</text>
</comment>
<comment type="similarity">
    <text evidence="7">Belongs to the ATX1 family.</text>
</comment>
<dbReference type="OrthoDB" id="410583at2759"/>
<evidence type="ECO:0000256" key="4">
    <source>
        <dbReference type="ARBA" id="ARBA00023008"/>
    </source>
</evidence>
<evidence type="ECO:0000313" key="10">
    <source>
        <dbReference type="Proteomes" id="UP000570595"/>
    </source>
</evidence>
<dbReference type="InterPro" id="IPR006121">
    <property type="entry name" value="HMA_dom"/>
</dbReference>
<dbReference type="Pfam" id="PF00403">
    <property type="entry name" value="HMA"/>
    <property type="match status" value="1"/>
</dbReference>
<protein>
    <recommendedName>
        <fullName evidence="8">HMA domain-containing protein</fullName>
    </recommendedName>
</protein>
<evidence type="ECO:0000256" key="3">
    <source>
        <dbReference type="ARBA" id="ARBA00022796"/>
    </source>
</evidence>
<dbReference type="InterPro" id="IPR036163">
    <property type="entry name" value="HMA_dom_sf"/>
</dbReference>
<reference evidence="9 10" key="1">
    <citation type="submission" date="2020-04" db="EMBL/GenBank/DDBJ databases">
        <title>Perkinsus olseni comparative genomics.</title>
        <authorList>
            <person name="Bogema D.R."/>
        </authorList>
    </citation>
    <scope>NUCLEOTIDE SEQUENCE [LARGE SCALE GENOMIC DNA]</scope>
    <source>
        <strain evidence="9">ATCC PRA-179</strain>
    </source>
</reference>
<proteinExistence type="inferred from homology"/>
<evidence type="ECO:0000256" key="1">
    <source>
        <dbReference type="ARBA" id="ARBA00022448"/>
    </source>
</evidence>
<dbReference type="AlphaFoldDB" id="A0A7J6LZG1"/>
<dbReference type="PANTHER" id="PTHR46365:SF1">
    <property type="entry name" value="COPPER TRANSPORT PROTEIN ATOX1"/>
    <property type="match status" value="1"/>
</dbReference>
<evidence type="ECO:0000259" key="8">
    <source>
        <dbReference type="PROSITE" id="PS50846"/>
    </source>
</evidence>
<dbReference type="PANTHER" id="PTHR46365">
    <property type="entry name" value="COPPER TRANSPORT PROTEIN ATOX1"/>
    <property type="match status" value="1"/>
</dbReference>
<feature type="domain" description="HMA" evidence="8">
    <location>
        <begin position="3"/>
        <end position="72"/>
    </location>
</feature>
<dbReference type="GO" id="GO:0046872">
    <property type="term" value="F:metal ion binding"/>
    <property type="evidence" value="ECO:0007669"/>
    <property type="project" value="UniProtKB-KW"/>
</dbReference>
<evidence type="ECO:0000256" key="7">
    <source>
        <dbReference type="ARBA" id="ARBA00038171"/>
    </source>
</evidence>
<dbReference type="SUPFAM" id="SSF55008">
    <property type="entry name" value="HMA, heavy metal-associated domain"/>
    <property type="match status" value="1"/>
</dbReference>
<dbReference type="InterPro" id="IPR051881">
    <property type="entry name" value="Copper_transport_ATOX1-like"/>
</dbReference>
<evidence type="ECO:0000256" key="5">
    <source>
        <dbReference type="ARBA" id="ARBA00023065"/>
    </source>
</evidence>
<dbReference type="GO" id="GO:0005829">
    <property type="term" value="C:cytosol"/>
    <property type="evidence" value="ECO:0007669"/>
    <property type="project" value="TreeGrafter"/>
</dbReference>